<keyword evidence="13" id="KW-1185">Reference proteome</keyword>
<dbReference type="GO" id="GO:0005102">
    <property type="term" value="F:signaling receptor binding"/>
    <property type="evidence" value="ECO:0007669"/>
    <property type="project" value="TreeGrafter"/>
</dbReference>
<dbReference type="InterPro" id="IPR001478">
    <property type="entry name" value="PDZ"/>
</dbReference>
<evidence type="ECO:0000256" key="3">
    <source>
        <dbReference type="ARBA" id="ARBA00022448"/>
    </source>
</evidence>
<dbReference type="Pfam" id="PF04718">
    <property type="entry name" value="ATP-synt_G"/>
    <property type="match status" value="1"/>
</dbReference>
<dbReference type="GO" id="GO:0015078">
    <property type="term" value="F:proton transmembrane transporter activity"/>
    <property type="evidence" value="ECO:0007669"/>
    <property type="project" value="InterPro"/>
</dbReference>
<dbReference type="GO" id="GO:0016324">
    <property type="term" value="C:apical plasma membrane"/>
    <property type="evidence" value="ECO:0007669"/>
    <property type="project" value="TreeGrafter"/>
</dbReference>
<dbReference type="GO" id="GO:0015986">
    <property type="term" value="P:proton motive force-driven ATP synthesis"/>
    <property type="evidence" value="ECO:0007669"/>
    <property type="project" value="InterPro"/>
</dbReference>
<comment type="caution">
    <text evidence="12">The sequence shown here is derived from an EMBL/GenBank/DDBJ whole genome shotgun (WGS) entry which is preliminary data.</text>
</comment>
<evidence type="ECO:0000256" key="1">
    <source>
        <dbReference type="ARBA" id="ARBA00004325"/>
    </source>
</evidence>
<keyword evidence="6" id="KW-0375">Hydrogen ion transport</keyword>
<keyword evidence="10" id="KW-0066">ATP synthesis</keyword>
<dbReference type="InterPro" id="IPR006808">
    <property type="entry name" value="ATP_synth_F0_gsu_mt"/>
</dbReference>
<dbReference type="Pfam" id="PF00595">
    <property type="entry name" value="PDZ"/>
    <property type="match status" value="1"/>
</dbReference>
<dbReference type="EMBL" id="VCAZ01000151">
    <property type="protein sequence ID" value="TSY98089.1"/>
    <property type="molecule type" value="Genomic_DNA"/>
</dbReference>
<evidence type="ECO:0000313" key="13">
    <source>
        <dbReference type="Proteomes" id="UP000319801"/>
    </source>
</evidence>
<dbReference type="PROSITE" id="PS50106">
    <property type="entry name" value="PDZ"/>
    <property type="match status" value="1"/>
</dbReference>
<dbReference type="SUPFAM" id="SSF50156">
    <property type="entry name" value="PDZ domain-like"/>
    <property type="match status" value="1"/>
</dbReference>
<proteinExistence type="inferred from homology"/>
<gene>
    <name evidence="12" type="ORF">Baya_14175</name>
</gene>
<dbReference type="GO" id="GO:0043495">
    <property type="term" value="F:protein-membrane adaptor activity"/>
    <property type="evidence" value="ECO:0007669"/>
    <property type="project" value="TreeGrafter"/>
</dbReference>
<comment type="similarity">
    <text evidence="2">Belongs to the ATPase g subunit family.</text>
</comment>
<evidence type="ECO:0000259" key="11">
    <source>
        <dbReference type="PROSITE" id="PS50106"/>
    </source>
</evidence>
<dbReference type="InterPro" id="IPR036034">
    <property type="entry name" value="PDZ_sf"/>
</dbReference>
<feature type="domain" description="PDZ" evidence="11">
    <location>
        <begin position="7"/>
        <end position="89"/>
    </location>
</feature>
<evidence type="ECO:0000313" key="12">
    <source>
        <dbReference type="EMBL" id="TSY98089.1"/>
    </source>
</evidence>
<dbReference type="InterPro" id="IPR051067">
    <property type="entry name" value="NHER"/>
</dbReference>
<evidence type="ECO:0000256" key="10">
    <source>
        <dbReference type="ARBA" id="ARBA00023310"/>
    </source>
</evidence>
<keyword evidence="3" id="KW-0813">Transport</keyword>
<dbReference type="GO" id="GO:0031966">
    <property type="term" value="C:mitochondrial membrane"/>
    <property type="evidence" value="ECO:0007669"/>
    <property type="project" value="UniProtKB-SubCell"/>
</dbReference>
<dbReference type="PANTHER" id="PTHR14191">
    <property type="entry name" value="PDZ DOMAIN CONTAINING PROTEIN"/>
    <property type="match status" value="1"/>
</dbReference>
<dbReference type="SMART" id="SM00228">
    <property type="entry name" value="PDZ"/>
    <property type="match status" value="1"/>
</dbReference>
<evidence type="ECO:0000256" key="8">
    <source>
        <dbReference type="ARBA" id="ARBA00023128"/>
    </source>
</evidence>
<evidence type="ECO:0000256" key="6">
    <source>
        <dbReference type="ARBA" id="ARBA00022781"/>
    </source>
</evidence>
<dbReference type="CDD" id="cd06768">
    <property type="entry name" value="PDZ_NHERF-like"/>
    <property type="match status" value="1"/>
</dbReference>
<keyword evidence="4" id="KW-0138">CF(0)</keyword>
<evidence type="ECO:0000256" key="5">
    <source>
        <dbReference type="ARBA" id="ARBA00022737"/>
    </source>
</evidence>
<protein>
    <submittedName>
        <fullName evidence="12">Na(+)/H(+) exchange regulatory cofactor NHE-RF3</fullName>
    </submittedName>
</protein>
<evidence type="ECO:0000256" key="4">
    <source>
        <dbReference type="ARBA" id="ARBA00022547"/>
    </source>
</evidence>
<reference evidence="12 13" key="1">
    <citation type="journal article" date="2019" name="Genome Biol. Evol.">
        <title>Whole-Genome Sequencing of the Giant Devil Catfish, Bagarius yarrelli.</title>
        <authorList>
            <person name="Jiang W."/>
            <person name="Lv Y."/>
            <person name="Cheng L."/>
            <person name="Yang K."/>
            <person name="Chao B."/>
            <person name="Wang X."/>
            <person name="Li Y."/>
            <person name="Pan X."/>
            <person name="You X."/>
            <person name="Zhang Y."/>
            <person name="Yang J."/>
            <person name="Li J."/>
            <person name="Zhang X."/>
            <person name="Liu S."/>
            <person name="Sun C."/>
            <person name="Yang J."/>
            <person name="Shi Q."/>
        </authorList>
    </citation>
    <scope>NUCLEOTIDE SEQUENCE [LARGE SCALE GENOMIC DNA]</scope>
    <source>
        <strain evidence="12">JWS20170419001</strain>
        <tissue evidence="12">Muscle</tissue>
    </source>
</reference>
<accession>A0A556V817</accession>
<dbReference type="AlphaFoldDB" id="A0A556V817"/>
<organism evidence="12 13">
    <name type="scientific">Bagarius yarrelli</name>
    <name type="common">Goonch</name>
    <name type="synonym">Bagrus yarrelli</name>
    <dbReference type="NCBI Taxonomy" id="175774"/>
    <lineage>
        <taxon>Eukaryota</taxon>
        <taxon>Metazoa</taxon>
        <taxon>Chordata</taxon>
        <taxon>Craniata</taxon>
        <taxon>Vertebrata</taxon>
        <taxon>Euteleostomi</taxon>
        <taxon>Actinopterygii</taxon>
        <taxon>Neopterygii</taxon>
        <taxon>Teleostei</taxon>
        <taxon>Ostariophysi</taxon>
        <taxon>Siluriformes</taxon>
        <taxon>Sisoridae</taxon>
        <taxon>Sisorinae</taxon>
        <taxon>Bagarius</taxon>
    </lineage>
</organism>
<comment type="subcellular location">
    <subcellularLocation>
        <location evidence="1">Mitochondrion membrane</location>
    </subcellularLocation>
</comment>
<keyword evidence="5" id="KW-0677">Repeat</keyword>
<dbReference type="OrthoDB" id="10009200at2759"/>
<keyword evidence="7" id="KW-0406">Ion transport</keyword>
<dbReference type="Gene3D" id="2.30.42.10">
    <property type="match status" value="1"/>
</dbReference>
<dbReference type="Proteomes" id="UP000319801">
    <property type="component" value="Unassembled WGS sequence"/>
</dbReference>
<dbReference type="PANTHER" id="PTHR14191:SF20">
    <property type="entry name" value="NA(+)_H(+) EXCHANGE REGULATORY COFACTOR NHE-RF4"/>
    <property type="match status" value="1"/>
</dbReference>
<evidence type="ECO:0000256" key="9">
    <source>
        <dbReference type="ARBA" id="ARBA00023136"/>
    </source>
</evidence>
<keyword evidence="9" id="KW-0472">Membrane</keyword>
<evidence type="ECO:0000256" key="2">
    <source>
        <dbReference type="ARBA" id="ARBA00005699"/>
    </source>
</evidence>
<dbReference type="GO" id="GO:0072659">
    <property type="term" value="P:protein localization to plasma membrane"/>
    <property type="evidence" value="ECO:0007669"/>
    <property type="project" value="TreeGrafter"/>
</dbReference>
<name>A0A556V817_BAGYA</name>
<keyword evidence="8" id="KW-0496">Mitochondrion</keyword>
<sequence length="175" mass="19741">MSGPLPRVCVLKREEGQSFGFELILEQGRPGHVIRRVQISGVAERSGLRDGDRLLEVNEKFVDDLEHMEVVRMIQMSGPQLCFLLLSSDEYEQAVAQEWNLKELCRAQRGENWNPPRLCHIVRNPASGLGFSINHVEACLFSQDALRNGLVTTEILMWFYIGEIIGKGGIVGYDV</sequence>
<evidence type="ECO:0000256" key="7">
    <source>
        <dbReference type="ARBA" id="ARBA00023065"/>
    </source>
</evidence>
<dbReference type="GO" id="GO:0045259">
    <property type="term" value="C:proton-transporting ATP synthase complex"/>
    <property type="evidence" value="ECO:0007669"/>
    <property type="project" value="UniProtKB-KW"/>
</dbReference>